<dbReference type="WBParaSite" id="ES5_v2.g9712.t1">
    <property type="protein sequence ID" value="ES5_v2.g9712.t1"/>
    <property type="gene ID" value="ES5_v2.g9712"/>
</dbReference>
<accession>A0AC34GY07</accession>
<organism evidence="1 2">
    <name type="scientific">Panagrolaimus sp. ES5</name>
    <dbReference type="NCBI Taxonomy" id="591445"/>
    <lineage>
        <taxon>Eukaryota</taxon>
        <taxon>Metazoa</taxon>
        <taxon>Ecdysozoa</taxon>
        <taxon>Nematoda</taxon>
        <taxon>Chromadorea</taxon>
        <taxon>Rhabditida</taxon>
        <taxon>Tylenchina</taxon>
        <taxon>Panagrolaimomorpha</taxon>
        <taxon>Panagrolaimoidea</taxon>
        <taxon>Panagrolaimidae</taxon>
        <taxon>Panagrolaimus</taxon>
    </lineage>
</organism>
<protein>
    <submittedName>
        <fullName evidence="2">Uncharacterized protein</fullName>
    </submittedName>
</protein>
<sequence length="150" mass="16933">MILELYQIRSLGTCQLNTNEIDVELFVWKESSVLILHSLFDSEVRDFSLIRAALSNVEVFGAIHRIAGRDVIIIKDTQEKMIEVLLSQNHDYVFEENANWSFCGNITVEALLPLAGLGADIIPLADINPLADLAIEQESKEEDELLEFED</sequence>
<reference evidence="2" key="1">
    <citation type="submission" date="2022-11" db="UniProtKB">
        <authorList>
            <consortium name="WormBaseParasite"/>
        </authorList>
    </citation>
    <scope>IDENTIFICATION</scope>
</reference>
<evidence type="ECO:0000313" key="2">
    <source>
        <dbReference type="WBParaSite" id="ES5_v2.g9712.t1"/>
    </source>
</evidence>
<proteinExistence type="predicted"/>
<name>A0AC34GY07_9BILA</name>
<evidence type="ECO:0000313" key="1">
    <source>
        <dbReference type="Proteomes" id="UP000887579"/>
    </source>
</evidence>
<dbReference type="Proteomes" id="UP000887579">
    <property type="component" value="Unplaced"/>
</dbReference>